<dbReference type="RefSeq" id="WP_147335601.1">
    <property type="nucleotide sequence ID" value="NZ_QWEY01000001.1"/>
</dbReference>
<keyword evidence="1" id="KW-0812">Transmembrane</keyword>
<feature type="transmembrane region" description="Helical" evidence="1">
    <location>
        <begin position="32"/>
        <end position="49"/>
    </location>
</feature>
<evidence type="ECO:0000313" key="2">
    <source>
        <dbReference type="EMBL" id="RGP38698.1"/>
    </source>
</evidence>
<dbReference type="EMBL" id="QWEY01000001">
    <property type="protein sequence ID" value="RGP38698.1"/>
    <property type="molecule type" value="Genomic_DNA"/>
</dbReference>
<keyword evidence="3" id="KW-1185">Reference proteome</keyword>
<gene>
    <name evidence="2" type="ORF">D1012_00795</name>
</gene>
<reference evidence="2 3" key="1">
    <citation type="submission" date="2018-08" db="EMBL/GenBank/DDBJ databases">
        <title>Flavobacterium tibetense sp. nov., isolated from a wetland YonghuCo on Tibetan Plateau.</title>
        <authorList>
            <person name="Phurbu D."/>
            <person name="Lu H."/>
            <person name="Xing P."/>
        </authorList>
    </citation>
    <scope>NUCLEOTIDE SEQUENCE [LARGE SCALE GENOMIC DNA]</scope>
    <source>
        <strain evidence="2 3">DJC</strain>
    </source>
</reference>
<sequence>MSVVYLMAGILGGVIAAISSSAMGRTAMDALLMYSASGVICTIVLAMAVPKQRNDHRQD</sequence>
<dbReference type="Proteomes" id="UP000284547">
    <property type="component" value="Unassembled WGS sequence"/>
</dbReference>
<keyword evidence="1" id="KW-1133">Transmembrane helix</keyword>
<protein>
    <submittedName>
        <fullName evidence="2">Uncharacterized protein</fullName>
    </submittedName>
</protein>
<name>A0A411Z6J0_9RHOB</name>
<comment type="caution">
    <text evidence="2">The sequence shown here is derived from an EMBL/GenBank/DDBJ whole genome shotgun (WGS) entry which is preliminary data.</text>
</comment>
<dbReference type="AlphaFoldDB" id="A0A411Z6J0"/>
<proteinExistence type="predicted"/>
<keyword evidence="1" id="KW-0472">Membrane</keyword>
<evidence type="ECO:0000313" key="3">
    <source>
        <dbReference type="Proteomes" id="UP000284547"/>
    </source>
</evidence>
<evidence type="ECO:0000256" key="1">
    <source>
        <dbReference type="SAM" id="Phobius"/>
    </source>
</evidence>
<organism evidence="2 3">
    <name type="scientific">Pseudotabrizicola alkalilacus</name>
    <dbReference type="NCBI Taxonomy" id="2305252"/>
    <lineage>
        <taxon>Bacteria</taxon>
        <taxon>Pseudomonadati</taxon>
        <taxon>Pseudomonadota</taxon>
        <taxon>Alphaproteobacteria</taxon>
        <taxon>Rhodobacterales</taxon>
        <taxon>Paracoccaceae</taxon>
        <taxon>Pseudotabrizicola</taxon>
    </lineage>
</organism>
<accession>A0A411Z6J0</accession>